<dbReference type="Proteomes" id="UP000487221">
    <property type="component" value="Unassembled WGS sequence"/>
</dbReference>
<proteinExistence type="predicted"/>
<accession>A0A7J5GXT3</accession>
<comment type="caution">
    <text evidence="1">The sequence shown here is derived from an EMBL/GenBank/DDBJ whole genome shotgun (WGS) entry which is preliminary data.</text>
</comment>
<dbReference type="Pfam" id="PF14135">
    <property type="entry name" value="DUF4302"/>
    <property type="match status" value="1"/>
</dbReference>
<dbReference type="InterPro" id="IPR025396">
    <property type="entry name" value="DUF4302"/>
</dbReference>
<organism evidence="1 2">
    <name type="scientific">Bacteroides uniformis</name>
    <dbReference type="NCBI Taxonomy" id="820"/>
    <lineage>
        <taxon>Bacteria</taxon>
        <taxon>Pseudomonadati</taxon>
        <taxon>Bacteroidota</taxon>
        <taxon>Bacteroidia</taxon>
        <taxon>Bacteroidales</taxon>
        <taxon>Bacteroidaceae</taxon>
        <taxon>Bacteroides</taxon>
    </lineage>
</organism>
<evidence type="ECO:0000313" key="2">
    <source>
        <dbReference type="Proteomes" id="UP000487221"/>
    </source>
</evidence>
<dbReference type="AlphaFoldDB" id="A0A7J5GXT3"/>
<evidence type="ECO:0000313" key="1">
    <source>
        <dbReference type="EMBL" id="KAB4181884.1"/>
    </source>
</evidence>
<reference evidence="1 2" key="1">
    <citation type="journal article" date="2019" name="Nat. Med.">
        <title>A library of human gut bacterial isolates paired with longitudinal multiomics data enables mechanistic microbiome research.</title>
        <authorList>
            <person name="Poyet M."/>
            <person name="Groussin M."/>
            <person name="Gibbons S.M."/>
            <person name="Avila-Pacheco J."/>
            <person name="Jiang X."/>
            <person name="Kearney S.M."/>
            <person name="Perrotta A.R."/>
            <person name="Berdy B."/>
            <person name="Zhao S."/>
            <person name="Lieberman T.D."/>
            <person name="Swanson P.K."/>
            <person name="Smith M."/>
            <person name="Roesemann S."/>
            <person name="Alexander J.E."/>
            <person name="Rich S.A."/>
            <person name="Livny J."/>
            <person name="Vlamakis H."/>
            <person name="Clish C."/>
            <person name="Bullock K."/>
            <person name="Deik A."/>
            <person name="Scott J."/>
            <person name="Pierce K.A."/>
            <person name="Xavier R.J."/>
            <person name="Alm E.J."/>
        </authorList>
    </citation>
    <scope>NUCLEOTIDE SEQUENCE [LARGE SCALE GENOMIC DNA]</scope>
    <source>
        <strain evidence="1 2">BIOML-A19</strain>
    </source>
</reference>
<name>A0A7J5GXT3_BACUN</name>
<dbReference type="EMBL" id="WCTY01000028">
    <property type="protein sequence ID" value="KAB4181884.1"/>
    <property type="molecule type" value="Genomic_DNA"/>
</dbReference>
<gene>
    <name evidence="1" type="ORF">GAQ44_14775</name>
</gene>
<sequence length="434" mass="49523">MKNMKKFIYTFYLLCNLACICSCVNEEADLFDSSAAQRLNQAVTEYTDLLENSENGWIMDYYPSDGSLGGYTLTVVFKNGKSAIASEISYANDSGESWPAGTEVTSLYQVKAEQEVILTFDSYNPLLHYWSEPTDSDNPTGFEGDYEFSFKEVGQDIILLKGKKHGNRMMLTRLREPASTYIKKVLDMSDRLSASPRLRLEVNGNTHACLLNAKQFTYYPEQDNVTQRTNRPYLFTDKGIRLYEPVSIDGSTFQEFILEEDMQLKAVDSNVSFPRPNQMEVFCAGTMKWSFSFDFDDEKAEMSDNLWTLLQEINEKDRDEMGEDITSMFIGKNPSYPAGDTYPICIGWTSSWFMDDYDISYGIDMRPIDGTDNQVSIILLGPGYDFELYNFMQPLATFIGEHSPYKVEFDDIDNPTSAIMSSISDSNTWFKIAR</sequence>
<protein>
    <submittedName>
        <fullName evidence="1">DUF4302 domain-containing protein</fullName>
    </submittedName>
</protein>